<evidence type="ECO:0000256" key="1">
    <source>
        <dbReference type="SAM" id="Phobius"/>
    </source>
</evidence>
<sequence length="174" mass="20437">MDEISPDVIEKKLIKSLIKSVKMLNLFTVPQAIWLIELYYLMLNSFLLFLKSISGLDNIISHFPKQIFHFNSLILGYFQDWSSFVFFLSVGLFLSGIIISMVTTFPYISNYKMVIIYSGYGVTASIWLFLIWLTYKVFNYSYTLYPLIIIFLFYLFLARDQMLKIIKKKFGSSL</sequence>
<proteinExistence type="predicted"/>
<name>A0A0L6VZM3_9FIRM</name>
<evidence type="ECO:0000313" key="2">
    <source>
        <dbReference type="EMBL" id="KNZ68289.1"/>
    </source>
</evidence>
<comment type="caution">
    <text evidence="2">The sequence shown here is derived from an EMBL/GenBank/DDBJ whole genome shotgun (WGS) entry which is preliminary data.</text>
</comment>
<keyword evidence="3" id="KW-1185">Reference proteome</keyword>
<dbReference type="AlphaFoldDB" id="A0A0L6VZM3"/>
<feature type="transmembrane region" description="Helical" evidence="1">
    <location>
        <begin position="21"/>
        <end position="42"/>
    </location>
</feature>
<gene>
    <name evidence="2" type="ORF">Tfer_3156</name>
</gene>
<evidence type="ECO:0000313" key="3">
    <source>
        <dbReference type="Proteomes" id="UP000037175"/>
    </source>
</evidence>
<organism evidence="2 3">
    <name type="scientific">Thermincola ferriacetica</name>
    <dbReference type="NCBI Taxonomy" id="281456"/>
    <lineage>
        <taxon>Bacteria</taxon>
        <taxon>Bacillati</taxon>
        <taxon>Bacillota</taxon>
        <taxon>Clostridia</taxon>
        <taxon>Eubacteriales</taxon>
        <taxon>Thermincolaceae</taxon>
        <taxon>Thermincola</taxon>
    </lineage>
</organism>
<keyword evidence="1" id="KW-1133">Transmembrane helix</keyword>
<dbReference type="Proteomes" id="UP000037175">
    <property type="component" value="Unassembled WGS sequence"/>
</dbReference>
<feature type="transmembrane region" description="Helical" evidence="1">
    <location>
        <begin position="140"/>
        <end position="158"/>
    </location>
</feature>
<keyword evidence="1" id="KW-0812">Transmembrane</keyword>
<protein>
    <submittedName>
        <fullName evidence="2">Uncharacterized protein</fullName>
    </submittedName>
</protein>
<feature type="transmembrane region" description="Helical" evidence="1">
    <location>
        <begin position="81"/>
        <end position="102"/>
    </location>
</feature>
<reference evidence="3" key="1">
    <citation type="submission" date="2015-07" db="EMBL/GenBank/DDBJ databases">
        <title>Complete Genome of Thermincola ferriacetica strain Z-0001T.</title>
        <authorList>
            <person name="Lusk B."/>
            <person name="Badalamenti J.P."/>
            <person name="Parameswaran P."/>
            <person name="Bond D.R."/>
            <person name="Torres C.I."/>
        </authorList>
    </citation>
    <scope>NUCLEOTIDE SEQUENCE [LARGE SCALE GENOMIC DNA]</scope>
    <source>
        <strain evidence="3">Z-0001</strain>
    </source>
</reference>
<dbReference type="EMBL" id="LGTE01000037">
    <property type="protein sequence ID" value="KNZ68289.1"/>
    <property type="molecule type" value="Genomic_DNA"/>
</dbReference>
<keyword evidence="1" id="KW-0472">Membrane</keyword>
<feature type="transmembrane region" description="Helical" evidence="1">
    <location>
        <begin position="114"/>
        <end position="134"/>
    </location>
</feature>
<accession>A0A0L6VZM3</accession>